<dbReference type="CDD" id="cd00130">
    <property type="entry name" value="PAS"/>
    <property type="match status" value="1"/>
</dbReference>
<gene>
    <name evidence="12" type="ORF">ENK44_11215</name>
</gene>
<keyword evidence="6" id="KW-0418">Kinase</keyword>
<feature type="transmembrane region" description="Helical" evidence="9">
    <location>
        <begin position="20"/>
        <end position="41"/>
    </location>
</feature>
<dbReference type="SUPFAM" id="SSF47384">
    <property type="entry name" value="Homodimeric domain of signal transducing histidine kinase"/>
    <property type="match status" value="1"/>
</dbReference>
<dbReference type="Pfam" id="PF08448">
    <property type="entry name" value="PAS_4"/>
    <property type="match status" value="1"/>
</dbReference>
<dbReference type="PANTHER" id="PTHR43065">
    <property type="entry name" value="SENSOR HISTIDINE KINASE"/>
    <property type="match status" value="1"/>
</dbReference>
<keyword evidence="4" id="KW-0808">Transferase</keyword>
<evidence type="ECO:0000256" key="6">
    <source>
        <dbReference type="ARBA" id="ARBA00022777"/>
    </source>
</evidence>
<accession>A0A7V4WWA7</accession>
<evidence type="ECO:0000256" key="9">
    <source>
        <dbReference type="SAM" id="Phobius"/>
    </source>
</evidence>
<keyword evidence="3" id="KW-0597">Phosphoprotein</keyword>
<dbReference type="InterPro" id="IPR035965">
    <property type="entry name" value="PAS-like_dom_sf"/>
</dbReference>
<dbReference type="SMART" id="SM00388">
    <property type="entry name" value="HisKA"/>
    <property type="match status" value="1"/>
</dbReference>
<evidence type="ECO:0000256" key="8">
    <source>
        <dbReference type="ARBA" id="ARBA00023012"/>
    </source>
</evidence>
<dbReference type="GO" id="GO:0005524">
    <property type="term" value="F:ATP binding"/>
    <property type="evidence" value="ECO:0007669"/>
    <property type="project" value="UniProtKB-KW"/>
</dbReference>
<organism evidence="12">
    <name type="scientific">Caldithrix abyssi</name>
    <dbReference type="NCBI Taxonomy" id="187145"/>
    <lineage>
        <taxon>Bacteria</taxon>
        <taxon>Pseudomonadati</taxon>
        <taxon>Calditrichota</taxon>
        <taxon>Calditrichia</taxon>
        <taxon>Calditrichales</taxon>
        <taxon>Calditrichaceae</taxon>
        <taxon>Caldithrix</taxon>
    </lineage>
</organism>
<dbReference type="FunFam" id="3.30.565.10:FF:000006">
    <property type="entry name" value="Sensor histidine kinase WalK"/>
    <property type="match status" value="1"/>
</dbReference>
<dbReference type="InterPro" id="IPR036097">
    <property type="entry name" value="HisK_dim/P_sf"/>
</dbReference>
<dbReference type="InterPro" id="IPR004358">
    <property type="entry name" value="Sig_transdc_His_kin-like_C"/>
</dbReference>
<proteinExistence type="predicted"/>
<dbReference type="GO" id="GO:0000155">
    <property type="term" value="F:phosphorelay sensor kinase activity"/>
    <property type="evidence" value="ECO:0007669"/>
    <property type="project" value="InterPro"/>
</dbReference>
<sequence length="583" mass="66145">MLLKKIKTFEVSPNRRINYPIVGLIAATVLLLVIVAVLTYLNYNRETKLLKDHLKRQGETLIRAMEAGARTGMMEMRWGGNQIQTLFIESAKGPNIDRIMLVDENKDVIIDSHTANKDRFLSYFSKPETKEETVTLIFEKSENTNVFRLIRYFVPLGNNQRSNSGGGWMSGNWMMDNCNDSITQGSQYIVLDLKMQEYDAAKKEDVRWAIISGLILFMLGTASLYFLLLAQNYYAVGRTLKTMESYTRNVVESMADGLISLDKHQRIETINRYALRLLKLEGENVKGKPLGEVLNKCTLPESFAEGQDIIQKQVECHLNDDTIIPLNTTWSRLKDETGMVIGWVVILRDLRDIRSLEKQIQRSERLASLGRMAAGIAHEIRNPLGSIKGFAQYFRNKFAEGSEDRNYASVMIDEVDRLNRVIQDLLNFAKPQEPHLSSVDIRSVIRHSLKLAQPDIKAKRIKIVENFLPDPPPFIRADADMLTQVFLNLFLNAIEAMEKEGQLEIGMNTDGNKINITIRDNGSGISQENLSKIFDPFFTTKKEGTGLGLAIVYRIVENHNGSIEVESEPGEGTTFHLVFSIDK</sequence>
<dbReference type="Pfam" id="PF00512">
    <property type="entry name" value="HisKA"/>
    <property type="match status" value="1"/>
</dbReference>
<reference evidence="12" key="1">
    <citation type="journal article" date="2020" name="mSystems">
        <title>Genome- and Community-Level Interaction Insights into Carbon Utilization and Element Cycling Functions of Hydrothermarchaeota in Hydrothermal Sediment.</title>
        <authorList>
            <person name="Zhou Z."/>
            <person name="Liu Y."/>
            <person name="Xu W."/>
            <person name="Pan J."/>
            <person name="Luo Z.H."/>
            <person name="Li M."/>
        </authorList>
    </citation>
    <scope>NUCLEOTIDE SEQUENCE [LARGE SCALE GENOMIC DNA]</scope>
    <source>
        <strain evidence="12">HyVt-577</strain>
    </source>
</reference>
<comment type="catalytic activity">
    <reaction evidence="1">
        <text>ATP + protein L-histidine = ADP + protein N-phospho-L-histidine.</text>
        <dbReference type="EC" id="2.7.13.3"/>
    </reaction>
</comment>
<dbReference type="AlphaFoldDB" id="A0A7V4WWA7"/>
<keyword evidence="9" id="KW-1133">Transmembrane helix</keyword>
<dbReference type="InterPro" id="IPR036890">
    <property type="entry name" value="HATPase_C_sf"/>
</dbReference>
<dbReference type="InterPro" id="IPR003594">
    <property type="entry name" value="HATPase_dom"/>
</dbReference>
<dbReference type="EMBL" id="DRQG01000106">
    <property type="protein sequence ID" value="HGY56266.1"/>
    <property type="molecule type" value="Genomic_DNA"/>
</dbReference>
<dbReference type="PROSITE" id="PS50109">
    <property type="entry name" value="HIS_KIN"/>
    <property type="match status" value="1"/>
</dbReference>
<feature type="domain" description="PAS" evidence="11">
    <location>
        <begin position="243"/>
        <end position="317"/>
    </location>
</feature>
<dbReference type="InterPro" id="IPR013656">
    <property type="entry name" value="PAS_4"/>
</dbReference>
<dbReference type="SMART" id="SM00091">
    <property type="entry name" value="PAS"/>
    <property type="match status" value="1"/>
</dbReference>
<keyword evidence="9" id="KW-0812">Transmembrane</keyword>
<dbReference type="PANTHER" id="PTHR43065:SF10">
    <property type="entry name" value="PEROXIDE STRESS-ACTIVATED HISTIDINE KINASE MAK3"/>
    <property type="match status" value="1"/>
</dbReference>
<dbReference type="SUPFAM" id="SSF55785">
    <property type="entry name" value="PYP-like sensor domain (PAS domain)"/>
    <property type="match status" value="1"/>
</dbReference>
<dbReference type="Pfam" id="PF02518">
    <property type="entry name" value="HATPase_c"/>
    <property type="match status" value="1"/>
</dbReference>
<dbReference type="EC" id="2.7.13.3" evidence="2"/>
<dbReference type="InterPro" id="IPR005467">
    <property type="entry name" value="His_kinase_dom"/>
</dbReference>
<name>A0A7V4WWA7_CALAY</name>
<evidence type="ECO:0000313" key="12">
    <source>
        <dbReference type="EMBL" id="HGY56266.1"/>
    </source>
</evidence>
<evidence type="ECO:0000259" key="11">
    <source>
        <dbReference type="PROSITE" id="PS50112"/>
    </source>
</evidence>
<evidence type="ECO:0000256" key="2">
    <source>
        <dbReference type="ARBA" id="ARBA00012438"/>
    </source>
</evidence>
<dbReference type="CDD" id="cd00082">
    <property type="entry name" value="HisKA"/>
    <property type="match status" value="1"/>
</dbReference>
<dbReference type="PROSITE" id="PS50112">
    <property type="entry name" value="PAS"/>
    <property type="match status" value="1"/>
</dbReference>
<evidence type="ECO:0000256" key="7">
    <source>
        <dbReference type="ARBA" id="ARBA00022840"/>
    </source>
</evidence>
<keyword evidence="8" id="KW-0902">Two-component regulatory system</keyword>
<dbReference type="Proteomes" id="UP000885779">
    <property type="component" value="Unassembled WGS sequence"/>
</dbReference>
<keyword evidence="7" id="KW-0067">ATP-binding</keyword>
<keyword evidence="5" id="KW-0547">Nucleotide-binding</keyword>
<evidence type="ECO:0000256" key="5">
    <source>
        <dbReference type="ARBA" id="ARBA00022741"/>
    </source>
</evidence>
<dbReference type="InterPro" id="IPR000014">
    <property type="entry name" value="PAS"/>
</dbReference>
<evidence type="ECO:0000259" key="10">
    <source>
        <dbReference type="PROSITE" id="PS50109"/>
    </source>
</evidence>
<keyword evidence="9" id="KW-0472">Membrane</keyword>
<comment type="caution">
    <text evidence="12">The sequence shown here is derived from an EMBL/GenBank/DDBJ whole genome shotgun (WGS) entry which is preliminary data.</text>
</comment>
<feature type="transmembrane region" description="Helical" evidence="9">
    <location>
        <begin position="208"/>
        <end position="228"/>
    </location>
</feature>
<dbReference type="Gene3D" id="3.30.450.20">
    <property type="entry name" value="PAS domain"/>
    <property type="match status" value="1"/>
</dbReference>
<dbReference type="Gene3D" id="1.10.287.130">
    <property type="match status" value="1"/>
</dbReference>
<evidence type="ECO:0000256" key="1">
    <source>
        <dbReference type="ARBA" id="ARBA00000085"/>
    </source>
</evidence>
<dbReference type="InterPro" id="IPR003661">
    <property type="entry name" value="HisK_dim/P_dom"/>
</dbReference>
<dbReference type="SMART" id="SM00387">
    <property type="entry name" value="HATPase_c"/>
    <property type="match status" value="1"/>
</dbReference>
<protein>
    <recommendedName>
        <fullName evidence="2">histidine kinase</fullName>
        <ecNumber evidence="2">2.7.13.3</ecNumber>
    </recommendedName>
</protein>
<evidence type="ECO:0000256" key="3">
    <source>
        <dbReference type="ARBA" id="ARBA00022553"/>
    </source>
</evidence>
<dbReference type="PRINTS" id="PR00344">
    <property type="entry name" value="BCTRLSENSOR"/>
</dbReference>
<evidence type="ECO:0000256" key="4">
    <source>
        <dbReference type="ARBA" id="ARBA00022679"/>
    </source>
</evidence>
<feature type="domain" description="Histidine kinase" evidence="10">
    <location>
        <begin position="375"/>
        <end position="583"/>
    </location>
</feature>
<dbReference type="SUPFAM" id="SSF55874">
    <property type="entry name" value="ATPase domain of HSP90 chaperone/DNA topoisomerase II/histidine kinase"/>
    <property type="match status" value="1"/>
</dbReference>
<dbReference type="Gene3D" id="3.30.565.10">
    <property type="entry name" value="Histidine kinase-like ATPase, C-terminal domain"/>
    <property type="match status" value="1"/>
</dbReference>